<dbReference type="InterPro" id="IPR050824">
    <property type="entry name" value="Thiol_disulfide_DsbA"/>
</dbReference>
<dbReference type="PROSITE" id="PS51352">
    <property type="entry name" value="THIOREDOXIN_2"/>
    <property type="match status" value="1"/>
</dbReference>
<sequence>MKNWLVSIIGSLLLVVGVAQAQDFEEGVHYEVIADEATSKPEITEFFSFYCVHCYRFEPIAKEMKSEYPNAFQKAHVSFISPRGNVGEEMTQAFVVAEKLGKSDELSAAIFDYNFNKNNMLTSKQDIRNVFIVNGVSGEEFDKAMKSFTVRTAAARMDRRATNLGVNATPTFIVNGKYKMLPQGFRDSDDFAGDFTDLAGYLLEK</sequence>
<dbReference type="CDD" id="cd03019">
    <property type="entry name" value="DsbA_DsbA"/>
    <property type="match status" value="1"/>
</dbReference>
<dbReference type="InterPro" id="IPR012336">
    <property type="entry name" value="Thioredoxin-like_fold"/>
</dbReference>
<feature type="disulfide bond" description="Redox-active" evidence="3">
    <location>
        <begin position="51"/>
        <end position="54"/>
    </location>
</feature>
<keyword evidence="2" id="KW-0574">Periplasm</keyword>
<keyword evidence="1 4" id="KW-0732">Signal</keyword>
<comment type="similarity">
    <text evidence="2">Belongs to the thioredoxin family.</text>
</comment>
<comment type="subcellular location">
    <subcellularLocation>
        <location evidence="2">Periplasm</location>
    </subcellularLocation>
</comment>
<dbReference type="InterPro" id="IPR023205">
    <property type="entry name" value="DsbA/DsbL"/>
</dbReference>
<dbReference type="RefSeq" id="WP_058576435.1">
    <property type="nucleotide sequence ID" value="NZ_JBHUMT010000001.1"/>
</dbReference>
<gene>
    <name evidence="6" type="ORF">CWI73_06585</name>
</gene>
<dbReference type="AlphaFoldDB" id="A0A432YRV3"/>
<feature type="chain" id="PRO_5019287720" description="Thiol:disulfide interchange protein" evidence="4">
    <location>
        <begin position="22"/>
        <end position="205"/>
    </location>
</feature>
<dbReference type="PIRSF" id="PIRSF001488">
    <property type="entry name" value="Tdi_protein"/>
    <property type="match status" value="1"/>
</dbReference>
<evidence type="ECO:0000256" key="2">
    <source>
        <dbReference type="PIRNR" id="PIRNR001488"/>
    </source>
</evidence>
<dbReference type="PANTHER" id="PTHR35891:SF2">
    <property type="entry name" value="THIOL:DISULFIDE INTERCHANGE PROTEIN DSBA"/>
    <property type="match status" value="1"/>
</dbReference>
<dbReference type="PANTHER" id="PTHR35891">
    <property type="entry name" value="THIOL:DISULFIDE INTERCHANGE PROTEIN DSBA"/>
    <property type="match status" value="1"/>
</dbReference>
<dbReference type="InterPro" id="IPR013766">
    <property type="entry name" value="Thioredoxin_domain"/>
</dbReference>
<dbReference type="SUPFAM" id="SSF52833">
    <property type="entry name" value="Thioredoxin-like"/>
    <property type="match status" value="1"/>
</dbReference>
<dbReference type="Pfam" id="PF13462">
    <property type="entry name" value="Thioredoxin_4"/>
    <property type="match status" value="1"/>
</dbReference>
<reference evidence="6 7" key="1">
    <citation type="journal article" date="2011" name="Front. Microbiol.">
        <title>Genomic signatures of strain selection and enhancement in Bacillus atrophaeus var. globigii, a historical biowarfare simulant.</title>
        <authorList>
            <person name="Gibbons H.S."/>
            <person name="Broomall S.M."/>
            <person name="McNew L.A."/>
            <person name="Daligault H."/>
            <person name="Chapman C."/>
            <person name="Bruce D."/>
            <person name="Karavis M."/>
            <person name="Krepps M."/>
            <person name="McGregor P.A."/>
            <person name="Hong C."/>
            <person name="Park K.H."/>
            <person name="Akmal A."/>
            <person name="Feldman A."/>
            <person name="Lin J.S."/>
            <person name="Chang W.E."/>
            <person name="Higgs B.W."/>
            <person name="Demirev P."/>
            <person name="Lindquist J."/>
            <person name="Liem A."/>
            <person name="Fochler E."/>
            <person name="Read T.D."/>
            <person name="Tapia R."/>
            <person name="Johnson S."/>
            <person name="Bishop-Lilly K.A."/>
            <person name="Detter C."/>
            <person name="Han C."/>
            <person name="Sozhamannan S."/>
            <person name="Rosenzweig C.N."/>
            <person name="Skowronski E.W."/>
        </authorList>
    </citation>
    <scope>NUCLEOTIDE SEQUENCE [LARGE SCALE GENOMIC DNA]</scope>
    <source>
        <strain evidence="6 7">TPS4-2</strain>
    </source>
</reference>
<comment type="caution">
    <text evidence="6">The sequence shown here is derived from an EMBL/GenBank/DDBJ whole genome shotgun (WGS) entry which is preliminary data.</text>
</comment>
<feature type="signal peptide" evidence="4">
    <location>
        <begin position="1"/>
        <end position="21"/>
    </location>
</feature>
<evidence type="ECO:0000256" key="4">
    <source>
        <dbReference type="SAM" id="SignalP"/>
    </source>
</evidence>
<dbReference type="Gene3D" id="3.40.30.10">
    <property type="entry name" value="Glutaredoxin"/>
    <property type="match status" value="1"/>
</dbReference>
<evidence type="ECO:0000313" key="6">
    <source>
        <dbReference type="EMBL" id="RUO64360.1"/>
    </source>
</evidence>
<evidence type="ECO:0000259" key="5">
    <source>
        <dbReference type="PROSITE" id="PS51352"/>
    </source>
</evidence>
<accession>A0A432YRV3</accession>
<keyword evidence="2" id="KW-1015">Disulfide bond</keyword>
<protein>
    <recommendedName>
        <fullName evidence="2">Thiol:disulfide interchange protein</fullName>
    </recommendedName>
</protein>
<feature type="domain" description="Thioredoxin" evidence="5">
    <location>
        <begin position="7"/>
        <end position="150"/>
    </location>
</feature>
<evidence type="ECO:0000256" key="3">
    <source>
        <dbReference type="PIRSR" id="PIRSR001488-1"/>
    </source>
</evidence>
<proteinExistence type="inferred from homology"/>
<dbReference type="EMBL" id="PIQA01000004">
    <property type="protein sequence ID" value="RUO64360.1"/>
    <property type="molecule type" value="Genomic_DNA"/>
</dbReference>
<evidence type="ECO:0000256" key="1">
    <source>
        <dbReference type="ARBA" id="ARBA00022729"/>
    </source>
</evidence>
<evidence type="ECO:0000313" key="7">
    <source>
        <dbReference type="Proteomes" id="UP000288361"/>
    </source>
</evidence>
<name>A0A432YRV3_9GAMM</name>
<dbReference type="InterPro" id="IPR036249">
    <property type="entry name" value="Thioredoxin-like_sf"/>
</dbReference>
<dbReference type="Proteomes" id="UP000288361">
    <property type="component" value="Unassembled WGS sequence"/>
</dbReference>
<dbReference type="GO" id="GO:0042597">
    <property type="term" value="C:periplasmic space"/>
    <property type="evidence" value="ECO:0007669"/>
    <property type="project" value="UniProtKB-SubCell"/>
</dbReference>
<organism evidence="6 7">
    <name type="scientific">Idiomarina piscisalsi</name>
    <dbReference type="NCBI Taxonomy" id="1096243"/>
    <lineage>
        <taxon>Bacteria</taxon>
        <taxon>Pseudomonadati</taxon>
        <taxon>Pseudomonadota</taxon>
        <taxon>Gammaproteobacteria</taxon>
        <taxon>Alteromonadales</taxon>
        <taxon>Idiomarinaceae</taxon>
        <taxon>Idiomarina</taxon>
    </lineage>
</organism>